<proteinExistence type="predicted"/>
<evidence type="ECO:0000313" key="2">
    <source>
        <dbReference type="EMBL" id="KOG00566.1"/>
    </source>
</evidence>
<protein>
    <submittedName>
        <fullName evidence="2">Uncharacterized protein</fullName>
    </submittedName>
</protein>
<sequence>MKSKNQNFCRNISCDSLPSLGIFYLNLTLAQILVLFILFLLSFQKVIITLYFLLQTFST</sequence>
<keyword evidence="1" id="KW-1133">Transmembrane helix</keyword>
<gene>
    <name evidence="2" type="ORF">OCBIM_22000494mg</name>
</gene>
<accession>A0A0L8IGG7</accession>
<name>A0A0L8IGG7_OCTBM</name>
<keyword evidence="1" id="KW-0812">Transmembrane</keyword>
<organism evidence="2">
    <name type="scientific">Octopus bimaculoides</name>
    <name type="common">California two-spotted octopus</name>
    <dbReference type="NCBI Taxonomy" id="37653"/>
    <lineage>
        <taxon>Eukaryota</taxon>
        <taxon>Metazoa</taxon>
        <taxon>Spiralia</taxon>
        <taxon>Lophotrochozoa</taxon>
        <taxon>Mollusca</taxon>
        <taxon>Cephalopoda</taxon>
        <taxon>Coleoidea</taxon>
        <taxon>Octopodiformes</taxon>
        <taxon>Octopoda</taxon>
        <taxon>Incirrata</taxon>
        <taxon>Octopodidae</taxon>
        <taxon>Octopus</taxon>
    </lineage>
</organism>
<evidence type="ECO:0000256" key="1">
    <source>
        <dbReference type="SAM" id="Phobius"/>
    </source>
</evidence>
<reference evidence="2" key="1">
    <citation type="submission" date="2015-07" db="EMBL/GenBank/DDBJ databases">
        <title>MeaNS - Measles Nucleotide Surveillance Program.</title>
        <authorList>
            <person name="Tran T."/>
            <person name="Druce J."/>
        </authorList>
    </citation>
    <scope>NUCLEOTIDE SEQUENCE</scope>
    <source>
        <strain evidence="2">UCB-OBI-ISO-001</strain>
        <tissue evidence="2">Gonad</tissue>
    </source>
</reference>
<keyword evidence="1" id="KW-0472">Membrane</keyword>
<dbReference type="AlphaFoldDB" id="A0A0L8IGG7"/>
<feature type="transmembrane region" description="Helical" evidence="1">
    <location>
        <begin position="21"/>
        <end position="54"/>
    </location>
</feature>
<dbReference type="EMBL" id="KQ415777">
    <property type="protein sequence ID" value="KOG00566.1"/>
    <property type="molecule type" value="Genomic_DNA"/>
</dbReference>